<accession>F3SGV5</accession>
<proteinExistence type="predicted"/>
<sequence>MERKKKMKKLCALAILFLAGTILAGCSIMKNAKRQEYEERFSRISEVYPTAKAEDLFKKFPKGFRIVYIRQELTNNKTFFHEFKLRGDHTTKQIIGDYTKVRIQPYNDEIIMTSTVTYSDKNGFQTTDGQVLDSSLENVRFLFTQLPIDYQYLKSLDLDAITESPVTGDYSIRYEITNENINSYINLPKGSKTLLEFRGYPKYDKQDKYFLTLSVERSEKYYFSETVIEE</sequence>
<keyword evidence="1" id="KW-0732">Signal</keyword>
<feature type="chain" id="PRO_5039702076" evidence="1">
    <location>
        <begin position="25"/>
        <end position="230"/>
    </location>
</feature>
<dbReference type="PROSITE" id="PS51257">
    <property type="entry name" value="PROKAR_LIPOPROTEIN"/>
    <property type="match status" value="1"/>
</dbReference>
<comment type="caution">
    <text evidence="2">The sequence shown here is derived from an EMBL/GenBank/DDBJ whole genome shotgun (WGS) entry which is preliminary data.</text>
</comment>
<dbReference type="EMBL" id="AFDP01000003">
    <property type="protein sequence ID" value="EGG40703.1"/>
    <property type="molecule type" value="Genomic_DNA"/>
</dbReference>
<feature type="signal peptide" evidence="1">
    <location>
        <begin position="1"/>
        <end position="24"/>
    </location>
</feature>
<organism evidence="2 3">
    <name type="scientific">Streptococcus sanguinis SK1087</name>
    <dbReference type="NCBI Taxonomy" id="888824"/>
    <lineage>
        <taxon>Bacteria</taxon>
        <taxon>Bacillati</taxon>
        <taxon>Bacillota</taxon>
        <taxon>Bacilli</taxon>
        <taxon>Lactobacillales</taxon>
        <taxon>Streptococcaceae</taxon>
        <taxon>Streptococcus</taxon>
    </lineage>
</organism>
<keyword evidence="2" id="KW-0449">Lipoprotein</keyword>
<name>F3SGV5_STRSA</name>
<evidence type="ECO:0000256" key="1">
    <source>
        <dbReference type="SAM" id="SignalP"/>
    </source>
</evidence>
<dbReference type="PATRIC" id="fig|888824.3.peg.354"/>
<evidence type="ECO:0000313" key="3">
    <source>
        <dbReference type="Proteomes" id="UP000003378"/>
    </source>
</evidence>
<gene>
    <name evidence="2" type="ORF">HMPREF9397_0360</name>
</gene>
<evidence type="ECO:0000313" key="2">
    <source>
        <dbReference type="EMBL" id="EGG40703.1"/>
    </source>
</evidence>
<dbReference type="AlphaFoldDB" id="F3SGV5"/>
<dbReference type="HOGENOM" id="CLU_103360_0_0_9"/>
<dbReference type="Proteomes" id="UP000003378">
    <property type="component" value="Unassembled WGS sequence"/>
</dbReference>
<protein>
    <submittedName>
        <fullName evidence="2">Lipoprotein</fullName>
    </submittedName>
</protein>
<dbReference type="RefSeq" id="WP_002918765.1">
    <property type="nucleotide sequence ID" value="NZ_GL883609.1"/>
</dbReference>
<reference evidence="2 3" key="1">
    <citation type="submission" date="2011-03" db="EMBL/GenBank/DDBJ databases">
        <authorList>
            <person name="Muzny D."/>
            <person name="Qin X."/>
            <person name="Deng J."/>
            <person name="Jiang H."/>
            <person name="Liu Y."/>
            <person name="Qu J."/>
            <person name="Song X.-Z."/>
            <person name="Zhang L."/>
            <person name="Thornton R."/>
            <person name="Coyle M."/>
            <person name="Francisco L."/>
            <person name="Jackson L."/>
            <person name="Javaid M."/>
            <person name="Korchina V."/>
            <person name="Kovar C."/>
            <person name="Mata R."/>
            <person name="Mathew T."/>
            <person name="Ngo R."/>
            <person name="Nguyen L."/>
            <person name="Nguyen N."/>
            <person name="Okwuonu G."/>
            <person name="Ongeri F."/>
            <person name="Pham C."/>
            <person name="Simmons D."/>
            <person name="Wilczek-Boney K."/>
            <person name="Hale W."/>
            <person name="Jakkamsetti A."/>
            <person name="Pham P."/>
            <person name="Ruth R."/>
            <person name="San Lucas F."/>
            <person name="Warren J."/>
            <person name="Zhang J."/>
            <person name="Zhao Z."/>
            <person name="Zhou C."/>
            <person name="Zhu D."/>
            <person name="Lee S."/>
            <person name="Bess C."/>
            <person name="Blankenburg K."/>
            <person name="Forbes L."/>
            <person name="Fu Q."/>
            <person name="Gubbala S."/>
            <person name="Hirani K."/>
            <person name="Jayaseelan J.C."/>
            <person name="Lara F."/>
            <person name="Munidasa M."/>
            <person name="Palculict T."/>
            <person name="Patil S."/>
            <person name="Pu L.-L."/>
            <person name="Saada N."/>
            <person name="Tang L."/>
            <person name="Weissenberger G."/>
            <person name="Zhu Y."/>
            <person name="Hemphill L."/>
            <person name="Shang Y."/>
            <person name="Youmans B."/>
            <person name="Ayvaz T."/>
            <person name="Ross M."/>
            <person name="Santibanez J."/>
            <person name="Aqrawi P."/>
            <person name="Gross S."/>
            <person name="Joshi V."/>
            <person name="Fowler G."/>
            <person name="Nazareth L."/>
            <person name="Reid J."/>
            <person name="Worley K."/>
            <person name="Petrosino J."/>
            <person name="Highlander S."/>
            <person name="Gibbs R."/>
        </authorList>
    </citation>
    <scope>NUCLEOTIDE SEQUENCE [LARGE SCALE GENOMIC DNA]</scope>
    <source>
        <strain evidence="2 3">SK1087</strain>
    </source>
</reference>